<dbReference type="Proteomes" id="UP000236928">
    <property type="component" value="Unassembled WGS sequence"/>
</dbReference>
<gene>
    <name evidence="1" type="ORF">CmeUKMEL1_12555</name>
</gene>
<keyword evidence="2" id="KW-1185">Reference proteome</keyword>
<evidence type="ECO:0000313" key="2">
    <source>
        <dbReference type="Proteomes" id="UP000236928"/>
    </source>
</evidence>
<organism evidence="1 2">
    <name type="scientific">Cryptosporidium meleagridis</name>
    <dbReference type="NCBI Taxonomy" id="93969"/>
    <lineage>
        <taxon>Eukaryota</taxon>
        <taxon>Sar</taxon>
        <taxon>Alveolata</taxon>
        <taxon>Apicomplexa</taxon>
        <taxon>Conoidasida</taxon>
        <taxon>Coccidia</taxon>
        <taxon>Eucoccidiorida</taxon>
        <taxon>Eimeriorina</taxon>
        <taxon>Cryptosporidiidae</taxon>
        <taxon>Cryptosporidium</taxon>
    </lineage>
</organism>
<reference evidence="1 2" key="1">
    <citation type="submission" date="2014-04" db="EMBL/GenBank/DDBJ databases">
        <title>Comparative Genomics of Cryptosporidium Species.</title>
        <authorList>
            <person name="Silva J.C."/>
            <person name="Su Q."/>
            <person name="Chalmers R."/>
            <person name="Chibucos M.C."/>
            <person name="Elwin K."/>
            <person name="Godinez A."/>
            <person name="Guo F."/>
            <person name="Huynh K."/>
            <person name="Orvis J."/>
            <person name="Ott S."/>
            <person name="Sadzewicz L."/>
            <person name="Sengamalay N."/>
            <person name="Shetty A."/>
            <person name="Sun M."/>
            <person name="Tallon L."/>
            <person name="Xiao L."/>
            <person name="Zhang H."/>
            <person name="Fraser C.M."/>
            <person name="Zhu G."/>
            <person name="Kissinger J."/>
            <person name="Widmer G."/>
        </authorList>
    </citation>
    <scope>NUCLEOTIDE SEQUENCE [LARGE SCALE GENOMIC DNA]</scope>
    <source>
        <strain evidence="1 2">UKMEL1</strain>
    </source>
</reference>
<proteinExistence type="predicted"/>
<accession>A0A2P4Z385</accession>
<dbReference type="VEuPathDB" id="CryptoDB:CmeUKMEL1_12555"/>
<dbReference type="AlphaFoldDB" id="A0A2P4Z385"/>
<sequence length="1160" mass="135728">MSVLEVCSKLRKPGLQLSELCTLINTLGDCLMFEILNGSQNITQIKSGWEQLIEVLIQTNHPTVRHIAFQNVKYILNGKNWVPENKHAFSEICAGVIKLLYHWNENIQLEILDIILQDEFPTGKNKLPLTRQSILSSLINSDVEILNYLLSLMVQYNNCQFYFVVLKMLNSFKFAIKDIQTKEAVKSIVDQLCQLEKNLSLDEIKRETTINDENLQYIKTNCDYSKQEFLIIIFEIFNCIPNKFQDVKVVCYNMIKDELNLLFSEDLLGTINYCPYYDLIESGFKAMTITSLYHPLVSLDHMKWMRGIWNLVSFKIFGDNPSKYHKKEHVLIFFKILSQAMKSILTFYLEMGQVLFLWDFELKENNNSNIEVDNKIVKDETIFIFNLNQIVQEFIDFISNLPKEYFCSSDGVCEYISILATIINIGLELDNGEVLSTHKYYNERSFINLVFSIAHFLEGIKELEMFQPFQEENTKLLESYFILNFILCKSYYLLNIVGNYHQLVIKDQSIIRELSSNFIEWVISQSNLHMDKFLKLFSEQTIKTLYFDLIPRWTTQNKKYRRIGLSHDNNPEIMFLTLLRNLYKYAFLDGQNDLPIYENLNQEELTKLLSNFYYCCLYFHRLDSMAKKETLKDKIKLQERDEELILSFLPCLYVNNTYKYAKYFAVIGRFKISKAMFESIKLYTLESRAWIQLLVYITQFYDCIMSFLRTNEAFEYQSNSSLQLTLQKDLVIQLRSIIRNIESDFKFINNSNICFFSSIYFLAIDKINEFLFKSFNSRFNDESDNQQIDHFVTLSYLVDILKTLFGLANIAKPISTQTYQIITQIYWSFKKMTLKVLISYMKFTTESLSETEDSPNNQKSINKSSDLLKQALLLALDQKIPKFNILIEKSFIDNAFNIFKLVEFNTFPRVKWQLVQRNVSSEKLANIFLLNLRKHPIDLLTSISKNPRKPGEKSSFSLVYLRNSILNNENPYLSSSSENCSKFPENAYSVDLESRLWQNFRPDTLFHTCMHLLVHVGKFPPILLVQKTLPHICLRGEILGLQNNKDCVDPLGTSSGTTNVGNDHQVVPVLKLFGFFKSGFQKNIAEECNWARIKLSYLFREGEELPALHILDLSLTETHFSWAQPIERIPNAQRLKITSVPLNRYKICIGIPYTTFINIL</sequence>
<protein>
    <submittedName>
        <fullName evidence="1">Uncharacterized protein</fullName>
    </submittedName>
</protein>
<dbReference type="OrthoDB" id="344338at2759"/>
<comment type="caution">
    <text evidence="1">The sequence shown here is derived from an EMBL/GenBank/DDBJ whole genome shotgun (WGS) entry which is preliminary data.</text>
</comment>
<evidence type="ECO:0000313" key="1">
    <source>
        <dbReference type="EMBL" id="POM84470.1"/>
    </source>
</evidence>
<dbReference type="EMBL" id="JIBK01000045">
    <property type="protein sequence ID" value="POM84470.1"/>
    <property type="molecule type" value="Genomic_DNA"/>
</dbReference>
<name>A0A2P4Z385_9CRYT</name>